<dbReference type="InterPro" id="IPR014937">
    <property type="entry name" value="DUF1810"/>
</dbReference>
<gene>
    <name evidence="1" type="ORF">MTER_21430</name>
</gene>
<keyword evidence="2" id="KW-1185">Reference proteome</keyword>
<proteinExistence type="predicted"/>
<evidence type="ECO:0000313" key="2">
    <source>
        <dbReference type="Proteomes" id="UP000467636"/>
    </source>
</evidence>
<protein>
    <recommendedName>
        <fullName evidence="3">Calpastatin</fullName>
    </recommendedName>
</protein>
<reference evidence="1 2" key="1">
    <citation type="journal article" date="2019" name="Emerg. Microbes Infect.">
        <title>Comprehensive subspecies identification of 175 nontuberculous mycobacteria species based on 7547 genomic profiles.</title>
        <authorList>
            <person name="Matsumoto Y."/>
            <person name="Kinjo T."/>
            <person name="Motooka D."/>
            <person name="Nabeya D."/>
            <person name="Jung N."/>
            <person name="Uechi K."/>
            <person name="Horii T."/>
            <person name="Iida T."/>
            <person name="Fujita J."/>
            <person name="Nakamura S."/>
        </authorList>
    </citation>
    <scope>NUCLEOTIDE SEQUENCE [LARGE SCALE GENOMIC DNA]</scope>
    <source>
        <strain evidence="1 2">JCM 12143</strain>
    </source>
</reference>
<dbReference type="RefSeq" id="WP_085259422.1">
    <property type="nucleotide sequence ID" value="NZ_AP022564.1"/>
</dbReference>
<dbReference type="AlphaFoldDB" id="A0AAD1HWA8"/>
<name>A0AAD1HWA8_9MYCO</name>
<dbReference type="Proteomes" id="UP000467636">
    <property type="component" value="Chromosome"/>
</dbReference>
<dbReference type="PIRSF" id="PIRSF008546">
    <property type="entry name" value="UCP008546"/>
    <property type="match status" value="1"/>
</dbReference>
<evidence type="ECO:0000313" key="1">
    <source>
        <dbReference type="EMBL" id="BBX22732.1"/>
    </source>
</evidence>
<sequence length="157" mass="17533">MAGHWKPLGLQRFVEAQENVYDTVVAELRDGRKRSHWMWFIFPQLAGLGSSAMAQRYGIVSSAEARAYLSHELLGARLHECAQLINAVRGRPIQEILGRPDDLKLRSSMTLFARACAGGGHRDPGCCSDFRAVLDRYYGGQEDPATLDRLARPAEFD</sequence>
<evidence type="ECO:0008006" key="3">
    <source>
        <dbReference type="Google" id="ProtNLM"/>
    </source>
</evidence>
<dbReference type="EMBL" id="AP022564">
    <property type="protein sequence ID" value="BBX22732.1"/>
    <property type="molecule type" value="Genomic_DNA"/>
</dbReference>
<organism evidence="1 2">
    <name type="scientific">Mycolicibacter terrae</name>
    <dbReference type="NCBI Taxonomy" id="1788"/>
    <lineage>
        <taxon>Bacteria</taxon>
        <taxon>Bacillati</taxon>
        <taxon>Actinomycetota</taxon>
        <taxon>Actinomycetes</taxon>
        <taxon>Mycobacteriales</taxon>
        <taxon>Mycobacteriaceae</taxon>
        <taxon>Mycolicibacter</taxon>
    </lineage>
</organism>
<dbReference type="Gene3D" id="1.25.40.380">
    <property type="entry name" value="Protein of unknown function DUF1810"/>
    <property type="match status" value="1"/>
</dbReference>
<dbReference type="SUPFAM" id="SSF140736">
    <property type="entry name" value="Rv1873-like"/>
    <property type="match status" value="1"/>
</dbReference>
<accession>A0AAD1HWA8</accession>
<dbReference type="Pfam" id="PF08837">
    <property type="entry name" value="DUF1810"/>
    <property type="match status" value="1"/>
</dbReference>
<dbReference type="InterPro" id="IPR036287">
    <property type="entry name" value="Rv1873-like_sf"/>
</dbReference>